<name>A0A0E9XP42_ANGAN</name>
<accession>A0A0E9XP42</accession>
<reference evidence="1" key="1">
    <citation type="submission" date="2014-11" db="EMBL/GenBank/DDBJ databases">
        <authorList>
            <person name="Amaro Gonzalez C."/>
        </authorList>
    </citation>
    <scope>NUCLEOTIDE SEQUENCE</scope>
</reference>
<dbReference type="AlphaFoldDB" id="A0A0E9XP42"/>
<sequence length="25" mass="3254">MSLYHLYWRWLKCIPVEELLHQFTF</sequence>
<proteinExistence type="predicted"/>
<reference evidence="1" key="2">
    <citation type="journal article" date="2015" name="Fish Shellfish Immunol.">
        <title>Early steps in the European eel (Anguilla anguilla)-Vibrio vulnificus interaction in the gills: Role of the RtxA13 toxin.</title>
        <authorList>
            <person name="Callol A."/>
            <person name="Pajuelo D."/>
            <person name="Ebbesson L."/>
            <person name="Teles M."/>
            <person name="MacKenzie S."/>
            <person name="Amaro C."/>
        </authorList>
    </citation>
    <scope>NUCLEOTIDE SEQUENCE</scope>
</reference>
<evidence type="ECO:0000313" key="1">
    <source>
        <dbReference type="EMBL" id="JAI04202.1"/>
    </source>
</evidence>
<organism evidence="1">
    <name type="scientific">Anguilla anguilla</name>
    <name type="common">European freshwater eel</name>
    <name type="synonym">Muraena anguilla</name>
    <dbReference type="NCBI Taxonomy" id="7936"/>
    <lineage>
        <taxon>Eukaryota</taxon>
        <taxon>Metazoa</taxon>
        <taxon>Chordata</taxon>
        <taxon>Craniata</taxon>
        <taxon>Vertebrata</taxon>
        <taxon>Euteleostomi</taxon>
        <taxon>Actinopterygii</taxon>
        <taxon>Neopterygii</taxon>
        <taxon>Teleostei</taxon>
        <taxon>Anguilliformes</taxon>
        <taxon>Anguillidae</taxon>
        <taxon>Anguilla</taxon>
    </lineage>
</organism>
<dbReference type="EMBL" id="GBXM01004376">
    <property type="protein sequence ID" value="JAI04202.1"/>
    <property type="molecule type" value="Transcribed_RNA"/>
</dbReference>
<protein>
    <submittedName>
        <fullName evidence="1">Uncharacterized protein</fullName>
    </submittedName>
</protein>